<feature type="region of interest" description="Disordered" evidence="1">
    <location>
        <begin position="23"/>
        <end position="49"/>
    </location>
</feature>
<gene>
    <name evidence="2" type="ORF">G3I59_17805</name>
</gene>
<dbReference type="PROSITE" id="PS51257">
    <property type="entry name" value="PROKAR_LIPOPROTEIN"/>
    <property type="match status" value="1"/>
</dbReference>
<keyword evidence="3" id="KW-1185">Reference proteome</keyword>
<name>A0ABX0BR52_9PSEU</name>
<feature type="compositionally biased region" description="Polar residues" evidence="1">
    <location>
        <begin position="23"/>
        <end position="41"/>
    </location>
</feature>
<proteinExistence type="predicted"/>
<protein>
    <submittedName>
        <fullName evidence="2">DUF3558 domain-containing protein</fullName>
    </submittedName>
</protein>
<dbReference type="RefSeq" id="WP_067593975.1">
    <property type="nucleotide sequence ID" value="NZ_JAAGNC010000089.1"/>
</dbReference>
<dbReference type="InterPro" id="IPR024520">
    <property type="entry name" value="DUF3558"/>
</dbReference>
<evidence type="ECO:0000313" key="3">
    <source>
        <dbReference type="Proteomes" id="UP000470404"/>
    </source>
</evidence>
<accession>A0ABX0BR52</accession>
<evidence type="ECO:0000313" key="2">
    <source>
        <dbReference type="EMBL" id="NEC57399.1"/>
    </source>
</evidence>
<evidence type="ECO:0000256" key="1">
    <source>
        <dbReference type="SAM" id="MobiDB-lite"/>
    </source>
</evidence>
<dbReference type="EMBL" id="JAAGNC010000089">
    <property type="protein sequence ID" value="NEC57399.1"/>
    <property type="molecule type" value="Genomic_DNA"/>
</dbReference>
<comment type="caution">
    <text evidence="2">The sequence shown here is derived from an EMBL/GenBank/DDBJ whole genome shotgun (WGS) entry which is preliminary data.</text>
</comment>
<dbReference type="Pfam" id="PF12079">
    <property type="entry name" value="DUF3558"/>
    <property type="match status" value="1"/>
</dbReference>
<reference evidence="2 3" key="1">
    <citation type="submission" date="2020-01" db="EMBL/GenBank/DDBJ databases">
        <title>Insect and environment-associated Actinomycetes.</title>
        <authorList>
            <person name="Currrie C."/>
            <person name="Chevrette M."/>
            <person name="Carlson C."/>
            <person name="Stubbendieck R."/>
            <person name="Wendt-Pienkowski E."/>
        </authorList>
    </citation>
    <scope>NUCLEOTIDE SEQUENCE [LARGE SCALE GENOMIC DNA]</scope>
    <source>
        <strain evidence="2 3">SID8386</strain>
    </source>
</reference>
<feature type="region of interest" description="Disordered" evidence="1">
    <location>
        <begin position="74"/>
        <end position="93"/>
    </location>
</feature>
<sequence>MSRFVSVAAGLAVACTLTGCSGTTPGTPEPSASSTALSTDPSVPKITSPLPPALIQGDPCAALTSAQVNGLFSKTPTRSPAAKDTGVAKSCSWGDDSRGSLVGIQFVYAWKRGLADVYATQGRGFLKVLAPVQGYPVVAYGPSDERSKGMCNVAVGIADNAAFEADVQFASSAVGQGDPCDDARKVADLAVTTLKAGA</sequence>
<dbReference type="Proteomes" id="UP000470404">
    <property type="component" value="Unassembled WGS sequence"/>
</dbReference>
<organism evidence="2 3">
    <name type="scientific">Amycolatopsis rubida</name>
    <dbReference type="NCBI Taxonomy" id="112413"/>
    <lineage>
        <taxon>Bacteria</taxon>
        <taxon>Bacillati</taxon>
        <taxon>Actinomycetota</taxon>
        <taxon>Actinomycetes</taxon>
        <taxon>Pseudonocardiales</taxon>
        <taxon>Pseudonocardiaceae</taxon>
        <taxon>Amycolatopsis</taxon>
    </lineage>
</organism>